<dbReference type="Proteomes" id="UP001208131">
    <property type="component" value="Unassembled WGS sequence"/>
</dbReference>
<dbReference type="AlphaFoldDB" id="A0AAE3LIF2"/>
<sequence>MKKILITICVAVGVYFAFSNTIDEFLYPEKRPGLNTYDTYTTTTQQTTTAVTQQTPIVTDEDGYEPRDDRKPDYVQPADPTWSKRTFNWTSYDKQYTFEISMNIQDDMYEYYHSLLRYSYVKDYHNYVSDDNNHKLVKQLADEIKSLCDQCDYGESETIRETANFVQSIEYVDDMTSTGYTDFPKYPLETLYDQCGDCEDSSILLGALLKELGYGCIFIELPEHVAIGVKATDDAPGTYYDYNGSHYLYIETTNSGWDIGTLPDDFNEEKAKIYDVW</sequence>
<dbReference type="InterPro" id="IPR010319">
    <property type="entry name" value="Transglutaminase-like_Cys_pept"/>
</dbReference>
<feature type="region of interest" description="Disordered" evidence="1">
    <location>
        <begin position="56"/>
        <end position="77"/>
    </location>
</feature>
<accession>A0AAE3LIF2</accession>
<dbReference type="PANTHER" id="PTHR39327">
    <property type="match status" value="1"/>
</dbReference>
<dbReference type="SUPFAM" id="SSF54001">
    <property type="entry name" value="Cysteine proteinases"/>
    <property type="match status" value="1"/>
</dbReference>
<dbReference type="InterPro" id="IPR038765">
    <property type="entry name" value="Papain-like_cys_pep_sf"/>
</dbReference>
<dbReference type="RefSeq" id="WP_267301819.1">
    <property type="nucleotide sequence ID" value="NZ_JAOQJZ010000015.1"/>
</dbReference>
<dbReference type="EMBL" id="JAOQJZ010000015">
    <property type="protein sequence ID" value="MCU6706724.1"/>
    <property type="molecule type" value="Genomic_DNA"/>
</dbReference>
<evidence type="ECO:0000256" key="1">
    <source>
        <dbReference type="SAM" id="MobiDB-lite"/>
    </source>
</evidence>
<name>A0AAE3LIF2_9FIRM</name>
<keyword evidence="3" id="KW-1185">Reference proteome</keyword>
<proteinExistence type="predicted"/>
<dbReference type="Gene3D" id="3.10.620.30">
    <property type="match status" value="1"/>
</dbReference>
<protein>
    <recommendedName>
        <fullName evidence="4">Transglutaminase-like domain-containing protein</fullName>
    </recommendedName>
</protein>
<evidence type="ECO:0000313" key="2">
    <source>
        <dbReference type="EMBL" id="MCU6706724.1"/>
    </source>
</evidence>
<gene>
    <name evidence="2" type="ORF">OCV57_12435</name>
</gene>
<reference evidence="2 3" key="1">
    <citation type="journal article" date="2021" name="ISME Commun">
        <title>Automated analysis of genomic sequences facilitates high-throughput and comprehensive description of bacteria.</title>
        <authorList>
            <person name="Hitch T.C.A."/>
        </authorList>
    </citation>
    <scope>NUCLEOTIDE SEQUENCE [LARGE SCALE GENOMIC DNA]</scope>
    <source>
        <strain evidence="2 3">Sanger_31</strain>
    </source>
</reference>
<comment type="caution">
    <text evidence="2">The sequence shown here is derived from an EMBL/GenBank/DDBJ whole genome shotgun (WGS) entry which is preliminary data.</text>
</comment>
<dbReference type="PANTHER" id="PTHR39327:SF1">
    <property type="entry name" value="BLR5470 PROTEIN"/>
    <property type="match status" value="1"/>
</dbReference>
<organism evidence="2 3">
    <name type="scientific">Hominimerdicola aceti</name>
    <dbReference type="NCBI Taxonomy" id="2981726"/>
    <lineage>
        <taxon>Bacteria</taxon>
        <taxon>Bacillati</taxon>
        <taxon>Bacillota</taxon>
        <taxon>Clostridia</taxon>
        <taxon>Eubacteriales</taxon>
        <taxon>Oscillospiraceae</taxon>
        <taxon>Hominimerdicola</taxon>
    </lineage>
</organism>
<evidence type="ECO:0000313" key="3">
    <source>
        <dbReference type="Proteomes" id="UP001208131"/>
    </source>
</evidence>
<feature type="compositionally biased region" description="Basic and acidic residues" evidence="1">
    <location>
        <begin position="64"/>
        <end position="73"/>
    </location>
</feature>
<evidence type="ECO:0008006" key="4">
    <source>
        <dbReference type="Google" id="ProtNLM"/>
    </source>
</evidence>